<reference evidence="2 3" key="1">
    <citation type="journal article" date="2021" name="Sci. Rep.">
        <title>Genome sequencing of the multicellular alga Astrephomene provides insights into convergent evolution of germ-soma differentiation.</title>
        <authorList>
            <person name="Yamashita S."/>
            <person name="Yamamoto K."/>
            <person name="Matsuzaki R."/>
            <person name="Suzuki S."/>
            <person name="Yamaguchi H."/>
            <person name="Hirooka S."/>
            <person name="Minakuchi Y."/>
            <person name="Miyagishima S."/>
            <person name="Kawachi M."/>
            <person name="Toyoda A."/>
            <person name="Nozaki H."/>
        </authorList>
    </citation>
    <scope>NUCLEOTIDE SEQUENCE [LARGE SCALE GENOMIC DNA]</scope>
    <source>
        <strain evidence="2 3">NIES-4017</strain>
    </source>
</reference>
<evidence type="ECO:0008006" key="4">
    <source>
        <dbReference type="Google" id="ProtNLM"/>
    </source>
</evidence>
<organism evidence="2 3">
    <name type="scientific">Astrephomene gubernaculifera</name>
    <dbReference type="NCBI Taxonomy" id="47775"/>
    <lineage>
        <taxon>Eukaryota</taxon>
        <taxon>Viridiplantae</taxon>
        <taxon>Chlorophyta</taxon>
        <taxon>core chlorophytes</taxon>
        <taxon>Chlorophyceae</taxon>
        <taxon>CS clade</taxon>
        <taxon>Chlamydomonadales</taxon>
        <taxon>Astrephomenaceae</taxon>
        <taxon>Astrephomene</taxon>
    </lineage>
</organism>
<dbReference type="Gene3D" id="3.10.450.240">
    <property type="match status" value="1"/>
</dbReference>
<comment type="caution">
    <text evidence="2">The sequence shown here is derived from an EMBL/GenBank/DDBJ whole genome shotgun (WGS) entry which is preliminary data.</text>
</comment>
<feature type="compositionally biased region" description="Low complexity" evidence="1">
    <location>
        <begin position="83"/>
        <end position="117"/>
    </location>
</feature>
<dbReference type="EMBL" id="BMAR01000008">
    <property type="protein sequence ID" value="GFR44895.1"/>
    <property type="molecule type" value="Genomic_DNA"/>
</dbReference>
<dbReference type="Proteomes" id="UP001054857">
    <property type="component" value="Unassembled WGS sequence"/>
</dbReference>
<dbReference type="AlphaFoldDB" id="A0AAD3DN17"/>
<feature type="compositionally biased region" description="Low complexity" evidence="1">
    <location>
        <begin position="53"/>
        <end position="62"/>
    </location>
</feature>
<gene>
    <name evidence="2" type="ORF">Agub_g6239</name>
</gene>
<sequence>MAMLPRAGGRLLARLRCPFPDPGSSAAPAILSSHQEFTPGFWGASAVRHMTGGEEPSPRSSGSPPPPPGSSSAREGDQPPNPSSSSSPKAASASASSEPSSSSSSTAPSASKTSAPKSSRKARKDTSSDDDSEKAPESSDPDAGYVHAHFSRSDEMRKLQPLLEEAERRHAFDGLSVDGGGGVIGSGGGWSYLYDSPPGRLLGSLLQSLRAASRSVLLPGVLARLQTMSERMVREEVESNFDAQEFLDGVRSAVPTFFDAVAAADSESLRRMASTKAVEALERDRRRLREDMGLEVKGITTAVEYASIGGVNLWGPASVRAFDPAWAKELTSDVSKSWLVVVVHLDVRMDVTYRRVKGAAAAGGSGVPGAGSGLG</sequence>
<accession>A0AAD3DN17</accession>
<feature type="non-terminal residue" evidence="2">
    <location>
        <position position="1"/>
    </location>
</feature>
<feature type="region of interest" description="Disordered" evidence="1">
    <location>
        <begin position="42"/>
        <end position="152"/>
    </location>
</feature>
<evidence type="ECO:0000313" key="2">
    <source>
        <dbReference type="EMBL" id="GFR44895.1"/>
    </source>
</evidence>
<evidence type="ECO:0000256" key="1">
    <source>
        <dbReference type="SAM" id="MobiDB-lite"/>
    </source>
</evidence>
<proteinExistence type="predicted"/>
<protein>
    <recommendedName>
        <fullName evidence="4">Tim44-like domain-containing protein</fullName>
    </recommendedName>
</protein>
<keyword evidence="3" id="KW-1185">Reference proteome</keyword>
<evidence type="ECO:0000313" key="3">
    <source>
        <dbReference type="Proteomes" id="UP001054857"/>
    </source>
</evidence>
<name>A0AAD3DN17_9CHLO</name>